<keyword evidence="4 8" id="KW-0863">Zinc-finger</keyword>
<protein>
    <recommendedName>
        <fullName evidence="11">RING-type domain-containing protein</fullName>
    </recommendedName>
</protein>
<comment type="subcellular location">
    <subcellularLocation>
        <location evidence="1">Membrane</location>
        <topology evidence="1">Single-pass membrane protein</topology>
    </subcellularLocation>
</comment>
<dbReference type="InterPro" id="IPR003137">
    <property type="entry name" value="PA_domain"/>
</dbReference>
<evidence type="ECO:0000256" key="7">
    <source>
        <dbReference type="ARBA" id="ARBA00023136"/>
    </source>
</evidence>
<feature type="compositionally biased region" description="Basic and acidic residues" evidence="9">
    <location>
        <begin position="557"/>
        <end position="568"/>
    </location>
</feature>
<proteinExistence type="predicted"/>
<evidence type="ECO:0000256" key="9">
    <source>
        <dbReference type="SAM" id="MobiDB-lite"/>
    </source>
</evidence>
<dbReference type="PROSITE" id="PS50089">
    <property type="entry name" value="ZF_RING_2"/>
    <property type="match status" value="1"/>
</dbReference>
<dbReference type="SUPFAM" id="SSF57850">
    <property type="entry name" value="RING/U-box"/>
    <property type="match status" value="1"/>
</dbReference>
<dbReference type="SMART" id="SM00184">
    <property type="entry name" value="RING"/>
    <property type="match status" value="1"/>
</dbReference>
<feature type="region of interest" description="Disordered" evidence="9">
    <location>
        <begin position="553"/>
        <end position="592"/>
    </location>
</feature>
<keyword evidence="2 10" id="KW-0812">Transmembrane</keyword>
<feature type="compositionally biased region" description="Basic and acidic residues" evidence="9">
    <location>
        <begin position="466"/>
        <end position="478"/>
    </location>
</feature>
<keyword evidence="13" id="KW-1185">Reference proteome</keyword>
<dbReference type="EnsemblMetazoa" id="GBRI033651-RA">
    <property type="protein sequence ID" value="GBRI033651-PA"/>
    <property type="gene ID" value="GBRI033651"/>
</dbReference>
<dbReference type="SUPFAM" id="SSF52025">
    <property type="entry name" value="PA domain"/>
    <property type="match status" value="1"/>
</dbReference>
<dbReference type="GO" id="GO:0016020">
    <property type="term" value="C:membrane"/>
    <property type="evidence" value="ECO:0007669"/>
    <property type="project" value="UniProtKB-SubCell"/>
</dbReference>
<dbReference type="PANTHER" id="PTHR46539">
    <property type="entry name" value="E3 UBIQUITIN-PROTEIN LIGASE ATL42"/>
    <property type="match status" value="1"/>
</dbReference>
<feature type="transmembrane region" description="Helical" evidence="10">
    <location>
        <begin position="27"/>
        <end position="44"/>
    </location>
</feature>
<dbReference type="FunFam" id="3.30.40.10:FF:000009">
    <property type="entry name" value="E3 ubiquitin-protein ligase RNF130"/>
    <property type="match status" value="1"/>
</dbReference>
<dbReference type="InterPro" id="IPR046450">
    <property type="entry name" value="PA_dom_sf"/>
</dbReference>
<dbReference type="Proteomes" id="UP000091820">
    <property type="component" value="Unassembled WGS sequence"/>
</dbReference>
<keyword evidence="6 10" id="KW-1133">Transmembrane helix</keyword>
<evidence type="ECO:0000256" key="6">
    <source>
        <dbReference type="ARBA" id="ARBA00022989"/>
    </source>
</evidence>
<name>A0A1A9WV64_9MUSC</name>
<evidence type="ECO:0000313" key="12">
    <source>
        <dbReference type="EnsemblMetazoa" id="GBRI033651-PA"/>
    </source>
</evidence>
<evidence type="ECO:0000256" key="8">
    <source>
        <dbReference type="PROSITE-ProRule" id="PRU00175"/>
    </source>
</evidence>
<reference evidence="12" key="2">
    <citation type="submission" date="2020-05" db="UniProtKB">
        <authorList>
            <consortium name="EnsemblMetazoa"/>
        </authorList>
    </citation>
    <scope>IDENTIFICATION</scope>
    <source>
        <strain evidence="12">IAEA</strain>
    </source>
</reference>
<feature type="region of interest" description="Disordered" evidence="9">
    <location>
        <begin position="466"/>
        <end position="487"/>
    </location>
</feature>
<evidence type="ECO:0000256" key="5">
    <source>
        <dbReference type="ARBA" id="ARBA00022833"/>
    </source>
</evidence>
<evidence type="ECO:0000256" key="2">
    <source>
        <dbReference type="ARBA" id="ARBA00022692"/>
    </source>
</evidence>
<feature type="compositionally biased region" description="Polar residues" evidence="9">
    <location>
        <begin position="569"/>
        <end position="584"/>
    </location>
</feature>
<dbReference type="PANTHER" id="PTHR46539:SF23">
    <property type="entry name" value="RING-TYPE DOMAIN-CONTAINING PROTEIN"/>
    <property type="match status" value="1"/>
</dbReference>
<organism evidence="12 13">
    <name type="scientific">Glossina brevipalpis</name>
    <dbReference type="NCBI Taxonomy" id="37001"/>
    <lineage>
        <taxon>Eukaryota</taxon>
        <taxon>Metazoa</taxon>
        <taxon>Ecdysozoa</taxon>
        <taxon>Arthropoda</taxon>
        <taxon>Hexapoda</taxon>
        <taxon>Insecta</taxon>
        <taxon>Pterygota</taxon>
        <taxon>Neoptera</taxon>
        <taxon>Endopterygota</taxon>
        <taxon>Diptera</taxon>
        <taxon>Brachycera</taxon>
        <taxon>Muscomorpha</taxon>
        <taxon>Hippoboscoidea</taxon>
        <taxon>Glossinidae</taxon>
        <taxon>Glossina</taxon>
    </lineage>
</organism>
<dbReference type="GO" id="GO:0008270">
    <property type="term" value="F:zinc ion binding"/>
    <property type="evidence" value="ECO:0007669"/>
    <property type="project" value="UniProtKB-KW"/>
</dbReference>
<evidence type="ECO:0000313" key="13">
    <source>
        <dbReference type="Proteomes" id="UP000091820"/>
    </source>
</evidence>
<evidence type="ECO:0000256" key="3">
    <source>
        <dbReference type="ARBA" id="ARBA00022723"/>
    </source>
</evidence>
<dbReference type="AlphaFoldDB" id="A0A1A9WV64"/>
<dbReference type="Gene3D" id="3.30.40.10">
    <property type="entry name" value="Zinc/RING finger domain, C3HC4 (zinc finger)"/>
    <property type="match status" value="1"/>
</dbReference>
<dbReference type="Pfam" id="PF13639">
    <property type="entry name" value="zf-RING_2"/>
    <property type="match status" value="1"/>
</dbReference>
<evidence type="ECO:0000256" key="4">
    <source>
        <dbReference type="ARBA" id="ARBA00022771"/>
    </source>
</evidence>
<keyword evidence="3" id="KW-0479">Metal-binding</keyword>
<evidence type="ECO:0000256" key="10">
    <source>
        <dbReference type="SAM" id="Phobius"/>
    </source>
</evidence>
<dbReference type="InterPro" id="IPR001841">
    <property type="entry name" value="Znf_RING"/>
</dbReference>
<dbReference type="CDD" id="cd16668">
    <property type="entry name" value="RING-H2_RNF130-like"/>
    <property type="match status" value="1"/>
</dbReference>
<evidence type="ECO:0000259" key="11">
    <source>
        <dbReference type="PROSITE" id="PS50089"/>
    </source>
</evidence>
<dbReference type="Gene3D" id="3.50.30.30">
    <property type="match status" value="1"/>
</dbReference>
<dbReference type="Pfam" id="PF02225">
    <property type="entry name" value="PA"/>
    <property type="match status" value="1"/>
</dbReference>
<evidence type="ECO:0000256" key="1">
    <source>
        <dbReference type="ARBA" id="ARBA00004167"/>
    </source>
</evidence>
<dbReference type="InterPro" id="IPR013083">
    <property type="entry name" value="Znf_RING/FYVE/PHD"/>
</dbReference>
<keyword evidence="7 10" id="KW-0472">Membrane</keyword>
<keyword evidence="5" id="KW-0862">Zinc</keyword>
<reference evidence="13" key="1">
    <citation type="submission" date="2014-03" db="EMBL/GenBank/DDBJ databases">
        <authorList>
            <person name="Aksoy S."/>
            <person name="Warren W."/>
            <person name="Wilson R.K."/>
        </authorList>
    </citation>
    <scope>NUCLEOTIDE SEQUENCE [LARGE SCALE GENOMIC DNA]</scope>
    <source>
        <strain evidence="13">IAEA</strain>
    </source>
</reference>
<dbReference type="STRING" id="37001.A0A1A9WV64"/>
<feature type="domain" description="RING-type" evidence="11">
    <location>
        <begin position="319"/>
        <end position="360"/>
    </location>
</feature>
<dbReference type="VEuPathDB" id="VectorBase:GBRI033651"/>
<sequence length="649" mass="73353">MHMTSMLVKSANFFLSVAKGAMDLHHFLVNVAIIYFTSLGYFPYDVVAAMSIANQDIERYFRSAAGNVNTSQTFANEERITMDVYTYAFLNYSYKENNIIQQVNFNEEKARYGEGKLLTVRGQLIHISAADDVNDDTACTSSILGTKGRPTPSYGAWIALVRRGHCTFEEKVKNVYAKGAAGVIIYNDKPVVNLEKMQIKGKSRNITAVITYQEIGSEMAMLLDRDIDVIADIIEGRSGMRPINTFTRTSILFVAISFIILMVISLVWLIFYYIQKFRYMQTKDQQSRHLCSVTKKAIMKIPTKTGKSTDEKDADSDCCAICIEAYKISDLIRVLPCKHEFHKNCIDPWLIEHRTCPMCKLDVLKFYGYVVGDEVNTIPAPPQYIPAAPSLNDTDVPVVVFLGSEESILEYEPDRPRNNSITNVPNSQMVTQRQSSVLADLIRSREFVMDFPRVLVYNTSSTINQRRGDNRFPEDLPERSQSSMSFSNSRDFMSVVTNKLEEQHGLTKVYKTGNKMELQENFLTVKLQPVRRRRSHSADGRFSIAYNVRKSNMISRENPEKRNEKEKAATTNESQIPLVNSSTNENEKRRSSKITLSLSNECIVDKRKNSLASQTTLAVEDAAKCEGACGSCSQDASYVTIQINGEELD</sequence>
<accession>A0A1A9WV64</accession>
<feature type="transmembrane region" description="Helical" evidence="10">
    <location>
        <begin position="251"/>
        <end position="274"/>
    </location>
</feature>